<dbReference type="AlphaFoldDB" id="A0A9D1FVU0"/>
<reference evidence="1" key="2">
    <citation type="journal article" date="2021" name="PeerJ">
        <title>Extensive microbial diversity within the chicken gut microbiome revealed by metagenomics and culture.</title>
        <authorList>
            <person name="Gilroy R."/>
            <person name="Ravi A."/>
            <person name="Getino M."/>
            <person name="Pursley I."/>
            <person name="Horton D.L."/>
            <person name="Alikhan N.F."/>
            <person name="Baker D."/>
            <person name="Gharbi K."/>
            <person name="Hall N."/>
            <person name="Watson M."/>
            <person name="Adriaenssens E.M."/>
            <person name="Foster-Nyarko E."/>
            <person name="Jarju S."/>
            <person name="Secka A."/>
            <person name="Antonio M."/>
            <person name="Oren A."/>
            <person name="Chaudhuri R.R."/>
            <person name="La Ragione R."/>
            <person name="Hildebrand F."/>
            <person name="Pallen M.J."/>
        </authorList>
    </citation>
    <scope>NUCLEOTIDE SEQUENCE</scope>
    <source>
        <strain evidence="1">CHK152-2994</strain>
    </source>
</reference>
<dbReference type="EMBL" id="DVJO01000043">
    <property type="protein sequence ID" value="HIS82336.1"/>
    <property type="molecule type" value="Genomic_DNA"/>
</dbReference>
<reference evidence="1" key="1">
    <citation type="submission" date="2020-10" db="EMBL/GenBank/DDBJ databases">
        <authorList>
            <person name="Gilroy R."/>
        </authorList>
    </citation>
    <scope>NUCLEOTIDE SEQUENCE</scope>
    <source>
        <strain evidence="1">CHK152-2994</strain>
    </source>
</reference>
<evidence type="ECO:0000313" key="2">
    <source>
        <dbReference type="Proteomes" id="UP000824139"/>
    </source>
</evidence>
<sequence>MDISFETKILNRKTNEIGLLIKTWLNEFADENIWFATCVDQKGKRYNIELDEITPIED</sequence>
<evidence type="ECO:0000313" key="1">
    <source>
        <dbReference type="EMBL" id="HIS82336.1"/>
    </source>
</evidence>
<gene>
    <name evidence="1" type="ORF">IAD41_01850</name>
</gene>
<protein>
    <submittedName>
        <fullName evidence="1">Uncharacterized protein</fullName>
    </submittedName>
</protein>
<comment type="caution">
    <text evidence="1">The sequence shown here is derived from an EMBL/GenBank/DDBJ whole genome shotgun (WGS) entry which is preliminary data.</text>
</comment>
<dbReference type="Proteomes" id="UP000824139">
    <property type="component" value="Unassembled WGS sequence"/>
</dbReference>
<accession>A0A9D1FVU0</accession>
<organism evidence="1 2">
    <name type="scientific">Candidatus Scatenecus faecavium</name>
    <dbReference type="NCBI Taxonomy" id="2840915"/>
    <lineage>
        <taxon>Bacteria</taxon>
        <taxon>Candidatus Scatenecus</taxon>
    </lineage>
</organism>
<name>A0A9D1FVU0_9BACT</name>
<proteinExistence type="predicted"/>